<evidence type="ECO:0000313" key="4">
    <source>
        <dbReference type="Proteomes" id="UP001305414"/>
    </source>
</evidence>
<keyword evidence="4" id="KW-1185">Reference proteome</keyword>
<comment type="caution">
    <text evidence="3">The sequence shown here is derived from an EMBL/GenBank/DDBJ whole genome shotgun (WGS) entry which is preliminary data.</text>
</comment>
<organism evidence="3 4">
    <name type="scientific">Xylaria bambusicola</name>
    <dbReference type="NCBI Taxonomy" id="326684"/>
    <lineage>
        <taxon>Eukaryota</taxon>
        <taxon>Fungi</taxon>
        <taxon>Dikarya</taxon>
        <taxon>Ascomycota</taxon>
        <taxon>Pezizomycotina</taxon>
        <taxon>Sordariomycetes</taxon>
        <taxon>Xylariomycetidae</taxon>
        <taxon>Xylariales</taxon>
        <taxon>Xylariaceae</taxon>
        <taxon>Xylaria</taxon>
    </lineage>
</organism>
<accession>A0AAN7Z7A4</accession>
<dbReference type="AlphaFoldDB" id="A0AAN7Z7A4"/>
<dbReference type="PANTHER" id="PTHR43591">
    <property type="entry name" value="METHYLTRANSFERASE"/>
    <property type="match status" value="1"/>
</dbReference>
<feature type="domain" description="Methyltransferase" evidence="2">
    <location>
        <begin position="62"/>
        <end position="163"/>
    </location>
</feature>
<dbReference type="InterPro" id="IPR029063">
    <property type="entry name" value="SAM-dependent_MTases_sf"/>
</dbReference>
<dbReference type="Gene3D" id="3.40.50.150">
    <property type="entry name" value="Vaccinia Virus protein VP39"/>
    <property type="match status" value="1"/>
</dbReference>
<evidence type="ECO:0000313" key="3">
    <source>
        <dbReference type="EMBL" id="KAK5633032.1"/>
    </source>
</evidence>
<proteinExistence type="inferred from homology"/>
<dbReference type="SUPFAM" id="SSF53335">
    <property type="entry name" value="S-adenosyl-L-methionine-dependent methyltransferases"/>
    <property type="match status" value="1"/>
</dbReference>
<gene>
    <name evidence="3" type="ORF">RRF57_008746</name>
</gene>
<dbReference type="Proteomes" id="UP001305414">
    <property type="component" value="Unassembled WGS sequence"/>
</dbReference>
<dbReference type="InterPro" id="IPR041698">
    <property type="entry name" value="Methyltransf_25"/>
</dbReference>
<name>A0AAN7Z7A4_9PEZI</name>
<dbReference type="CDD" id="cd02440">
    <property type="entry name" value="AdoMet_MTases"/>
    <property type="match status" value="1"/>
</dbReference>
<dbReference type="EMBL" id="JAWHQM010000029">
    <property type="protein sequence ID" value="KAK5633032.1"/>
    <property type="molecule type" value="Genomic_DNA"/>
</dbReference>
<protein>
    <recommendedName>
        <fullName evidence="2">Methyltransferase domain-containing protein</fullName>
    </recommendedName>
</protein>
<evidence type="ECO:0000259" key="2">
    <source>
        <dbReference type="Pfam" id="PF13649"/>
    </source>
</evidence>
<sequence>MTSEAATMPENIKERLKASYDAVASKYNEWTLPHSKQRMDYLGKALEYLKIPAEPEKNAAFLELGCGCGLPVTKKLLETYPSARIIANDLSTTQISIARQNLITGPEDEVARRLELIPGDMSALRFPNGSLDLVVAFYSVIHLPRTEQTALLERITKWLKPGGYFVANFSAEETEGAVMDKWLDDKDWMFWSGWGQEKTLETMKKAGLKVLIAKVETDVVDDSSFLWTIAKR</sequence>
<comment type="similarity">
    <text evidence="1">Belongs to the methyltransferase superfamily. LaeA methyltransferase family.</text>
</comment>
<reference evidence="3 4" key="1">
    <citation type="submission" date="2023-10" db="EMBL/GenBank/DDBJ databases">
        <title>Draft genome sequence of Xylaria bambusicola isolate GMP-LS, the root and basal stem rot pathogen of sugarcane in Indonesia.</title>
        <authorList>
            <person name="Selvaraj P."/>
            <person name="Muralishankar V."/>
            <person name="Muruganantham S."/>
            <person name="Sp S."/>
            <person name="Haryani S."/>
            <person name="Lau K.J.X."/>
            <person name="Naqvi N.I."/>
        </authorList>
    </citation>
    <scope>NUCLEOTIDE SEQUENCE [LARGE SCALE GENOMIC DNA]</scope>
    <source>
        <strain evidence="3">GMP-LS</strain>
    </source>
</reference>
<dbReference type="Pfam" id="PF13649">
    <property type="entry name" value="Methyltransf_25"/>
    <property type="match status" value="1"/>
</dbReference>
<evidence type="ECO:0000256" key="1">
    <source>
        <dbReference type="ARBA" id="ARBA00038158"/>
    </source>
</evidence>